<proteinExistence type="predicted"/>
<dbReference type="InterPro" id="IPR050751">
    <property type="entry name" value="ECM_structural_protein"/>
</dbReference>
<dbReference type="PROSITE" id="PS51257">
    <property type="entry name" value="PROKAR_LIPOPROTEIN"/>
    <property type="match status" value="1"/>
</dbReference>
<feature type="disulfide bond" evidence="6">
    <location>
        <begin position="147"/>
        <end position="156"/>
    </location>
</feature>
<evidence type="ECO:0000256" key="5">
    <source>
        <dbReference type="ARBA" id="ARBA00023180"/>
    </source>
</evidence>
<keyword evidence="5" id="KW-0325">Glycoprotein</keyword>
<evidence type="ECO:0000256" key="1">
    <source>
        <dbReference type="ARBA" id="ARBA00022536"/>
    </source>
</evidence>
<dbReference type="InterPro" id="IPR001881">
    <property type="entry name" value="EGF-like_Ca-bd_dom"/>
</dbReference>
<keyword evidence="2" id="KW-0732">Signal</keyword>
<dbReference type="AlphaFoldDB" id="A0A6S7JWK9"/>
<dbReference type="PROSITE" id="PS01187">
    <property type="entry name" value="EGF_CA"/>
    <property type="match status" value="1"/>
</dbReference>
<protein>
    <submittedName>
        <fullName evidence="7">Microneme</fullName>
    </submittedName>
</protein>
<dbReference type="Gene3D" id="2.10.25.10">
    <property type="entry name" value="Laminin"/>
    <property type="match status" value="4"/>
</dbReference>
<dbReference type="PROSITE" id="PS00022">
    <property type="entry name" value="EGF_1"/>
    <property type="match status" value="2"/>
</dbReference>
<evidence type="ECO:0000313" key="7">
    <source>
        <dbReference type="EMBL" id="CAB4014358.1"/>
    </source>
</evidence>
<evidence type="ECO:0000256" key="6">
    <source>
        <dbReference type="PROSITE-ProRule" id="PRU00076"/>
    </source>
</evidence>
<keyword evidence="1 6" id="KW-0245">EGF-like domain</keyword>
<dbReference type="OrthoDB" id="10060424at2759"/>
<dbReference type="FunFam" id="2.10.25.10:FF:000003">
    <property type="entry name" value="fibrillin-1 isoform X1"/>
    <property type="match status" value="1"/>
</dbReference>
<dbReference type="SUPFAM" id="SSF57196">
    <property type="entry name" value="EGF/Laminin"/>
    <property type="match status" value="4"/>
</dbReference>
<dbReference type="SMART" id="SM00179">
    <property type="entry name" value="EGF_CA"/>
    <property type="match status" value="4"/>
</dbReference>
<evidence type="ECO:0000313" key="8">
    <source>
        <dbReference type="Proteomes" id="UP001152795"/>
    </source>
</evidence>
<organism evidence="7 8">
    <name type="scientific">Paramuricea clavata</name>
    <name type="common">Red gorgonian</name>
    <name type="synonym">Violescent sea-whip</name>
    <dbReference type="NCBI Taxonomy" id="317549"/>
    <lineage>
        <taxon>Eukaryota</taxon>
        <taxon>Metazoa</taxon>
        <taxon>Cnidaria</taxon>
        <taxon>Anthozoa</taxon>
        <taxon>Octocorallia</taxon>
        <taxon>Malacalcyonacea</taxon>
        <taxon>Plexauridae</taxon>
        <taxon>Paramuricea</taxon>
    </lineage>
</organism>
<evidence type="ECO:0000256" key="2">
    <source>
        <dbReference type="ARBA" id="ARBA00022729"/>
    </source>
</evidence>
<dbReference type="EMBL" id="CACRXK020008268">
    <property type="protein sequence ID" value="CAB4014358.1"/>
    <property type="molecule type" value="Genomic_DNA"/>
</dbReference>
<dbReference type="Pfam" id="PF12662">
    <property type="entry name" value="cEGF"/>
    <property type="match status" value="2"/>
</dbReference>
<comment type="caution">
    <text evidence="6">Lacks conserved residue(s) required for the propagation of feature annotation.</text>
</comment>
<dbReference type="PROSITE" id="PS50026">
    <property type="entry name" value="EGF_3"/>
    <property type="match status" value="4"/>
</dbReference>
<keyword evidence="4 6" id="KW-1015">Disulfide bond</keyword>
<comment type="caution">
    <text evidence="7">The sequence shown here is derived from an EMBL/GenBank/DDBJ whole genome shotgun (WGS) entry which is preliminary data.</text>
</comment>
<feature type="disulfide bond" evidence="6">
    <location>
        <begin position="187"/>
        <end position="196"/>
    </location>
</feature>
<name>A0A6S7JWK9_PARCT</name>
<sequence>MRVVLFGLLWGVYACTGELGIVSSSSTVAKDTCDATEGSCEEIGECSNCDENAGCIYNKGSFKCQCNAGYVGDGKTCTDINECSHQLCNGKCINTDGSYECQCNTGYILAADRHSCIIDSCIPNACKTQKPRCMTDEQDPKRHRCFCPNGKVGDKCQHLGPCETAEKRCGNGTCIQVDDVGKYRCDCFKGYVGFYCEFKDHCIAKPCKHGGKCQSDQETGGFICDCHHTGYVGPTCNHIGAVENYINISLGLKFQTTQTY</sequence>
<evidence type="ECO:0000256" key="4">
    <source>
        <dbReference type="ARBA" id="ARBA00023157"/>
    </source>
</evidence>
<dbReference type="PANTHER" id="PTHR24034:SF209">
    <property type="entry name" value="EGF-LIKE DOMAIN-CONTAINING PROTEIN"/>
    <property type="match status" value="1"/>
</dbReference>
<dbReference type="PROSITE" id="PS01186">
    <property type="entry name" value="EGF_2"/>
    <property type="match status" value="2"/>
</dbReference>
<dbReference type="GO" id="GO:0005509">
    <property type="term" value="F:calcium ion binding"/>
    <property type="evidence" value="ECO:0007669"/>
    <property type="project" value="InterPro"/>
</dbReference>
<keyword evidence="3" id="KW-0677">Repeat</keyword>
<dbReference type="Proteomes" id="UP001152795">
    <property type="component" value="Unassembled WGS sequence"/>
</dbReference>
<accession>A0A6S7JWK9</accession>
<feature type="disulfide bond" evidence="6">
    <location>
        <begin position="207"/>
        <end position="224"/>
    </location>
</feature>
<gene>
    <name evidence="7" type="ORF">PACLA_8A074524</name>
</gene>
<keyword evidence="8" id="KW-1185">Reference proteome</keyword>
<dbReference type="InterPro" id="IPR026823">
    <property type="entry name" value="cEGF"/>
</dbReference>
<dbReference type="InterPro" id="IPR000742">
    <property type="entry name" value="EGF"/>
</dbReference>
<reference evidence="7" key="1">
    <citation type="submission" date="2020-04" db="EMBL/GenBank/DDBJ databases">
        <authorList>
            <person name="Alioto T."/>
            <person name="Alioto T."/>
            <person name="Gomez Garrido J."/>
        </authorList>
    </citation>
    <scope>NUCLEOTIDE SEQUENCE</scope>
    <source>
        <strain evidence="7">A484AB</strain>
    </source>
</reference>
<dbReference type="PANTHER" id="PTHR24034">
    <property type="entry name" value="EGF-LIKE DOMAIN-CONTAINING PROTEIN"/>
    <property type="match status" value="1"/>
</dbReference>
<dbReference type="SMART" id="SM00181">
    <property type="entry name" value="EGF"/>
    <property type="match status" value="5"/>
</dbReference>
<dbReference type="CDD" id="cd00054">
    <property type="entry name" value="EGF_CA"/>
    <property type="match status" value="1"/>
</dbReference>
<dbReference type="InterPro" id="IPR018097">
    <property type="entry name" value="EGF_Ca-bd_CS"/>
</dbReference>
<evidence type="ECO:0000256" key="3">
    <source>
        <dbReference type="ARBA" id="ARBA00022737"/>
    </source>
</evidence>